<dbReference type="AlphaFoldDB" id="A0A6G0NTM8"/>
<accession>A0A6G0NTM8</accession>
<sequence>MASVCNVATLAALLQVQPVHVHVLQVPARTDREHRISPSDKHRGRRTEWNQRTHTVELPEVQTSSVAGRPTRKQAPAGLHTPRCRRARG</sequence>
<evidence type="ECO:0000313" key="2">
    <source>
        <dbReference type="EMBL" id="KAE9221603.1"/>
    </source>
</evidence>
<gene>
    <name evidence="2" type="ORF">PF004_g13008</name>
</gene>
<proteinExistence type="predicted"/>
<reference evidence="2 3" key="1">
    <citation type="submission" date="2018-09" db="EMBL/GenBank/DDBJ databases">
        <title>Genomic investigation of the strawberry pathogen Phytophthora fragariae indicates pathogenicity is determined by transcriptional variation in three key races.</title>
        <authorList>
            <person name="Adams T.M."/>
            <person name="Armitage A.D."/>
            <person name="Sobczyk M.K."/>
            <person name="Bates H.J."/>
            <person name="Dunwell J.M."/>
            <person name="Nellist C.F."/>
            <person name="Harrison R.J."/>
        </authorList>
    </citation>
    <scope>NUCLEOTIDE SEQUENCE [LARGE SCALE GENOMIC DNA]</scope>
    <source>
        <strain evidence="2 3">BC-23</strain>
    </source>
</reference>
<evidence type="ECO:0000313" key="3">
    <source>
        <dbReference type="Proteomes" id="UP000476176"/>
    </source>
</evidence>
<comment type="caution">
    <text evidence="2">The sequence shown here is derived from an EMBL/GenBank/DDBJ whole genome shotgun (WGS) entry which is preliminary data.</text>
</comment>
<protein>
    <submittedName>
        <fullName evidence="2">Uncharacterized protein</fullName>
    </submittedName>
</protein>
<evidence type="ECO:0000256" key="1">
    <source>
        <dbReference type="SAM" id="MobiDB-lite"/>
    </source>
</evidence>
<dbReference type="Proteomes" id="UP000476176">
    <property type="component" value="Unassembled WGS sequence"/>
</dbReference>
<organism evidence="2 3">
    <name type="scientific">Phytophthora fragariae</name>
    <dbReference type="NCBI Taxonomy" id="53985"/>
    <lineage>
        <taxon>Eukaryota</taxon>
        <taxon>Sar</taxon>
        <taxon>Stramenopiles</taxon>
        <taxon>Oomycota</taxon>
        <taxon>Peronosporomycetes</taxon>
        <taxon>Peronosporales</taxon>
        <taxon>Peronosporaceae</taxon>
        <taxon>Phytophthora</taxon>
    </lineage>
</organism>
<feature type="compositionally biased region" description="Basic and acidic residues" evidence="1">
    <location>
        <begin position="30"/>
        <end position="57"/>
    </location>
</feature>
<dbReference type="EMBL" id="QXGC01000769">
    <property type="protein sequence ID" value="KAE9221603.1"/>
    <property type="molecule type" value="Genomic_DNA"/>
</dbReference>
<name>A0A6G0NTM8_9STRA</name>
<feature type="region of interest" description="Disordered" evidence="1">
    <location>
        <begin position="30"/>
        <end position="89"/>
    </location>
</feature>